<sequence>ADIPAGLVTGGQIAAALPYGNTLVVK</sequence>
<keyword id="KW-0903">Direct protein sequencing</keyword>
<name>Q9S8H9_VOLCA</name>
<dbReference type="GO" id="GO:0016787">
    <property type="term" value="F:hydrolase activity"/>
    <property type="evidence" value="ECO:0007669"/>
    <property type="project" value="InterPro"/>
</dbReference>
<dbReference type="GO" id="GO:0009166">
    <property type="term" value="P:nucleotide catabolic process"/>
    <property type="evidence" value="ECO:0007669"/>
    <property type="project" value="InterPro"/>
</dbReference>
<protein>
    <submittedName>
        <fullName>cAMP-binding protein CBP2</fullName>
    </submittedName>
</protein>
<reference key="1">
    <citation type="journal article" date="1995" name="Eur. J. Biochem.">
        <title>Purification and characterization of a cAMP-binding protein of Volvox carteri f. nagariensis Iyengar.</title>
        <authorList>
            <person name="Feldwisch O."/>
            <person name="Lammertz M."/>
            <person name="Hartmann E."/>
            <person name="Feldwisch J."/>
            <person name="Palme K."/>
            <person name="Jastorff B."/>
            <person name="Jaenicke L."/>
        </authorList>
    </citation>
    <scope>PROTEIN SEQUENCE</scope>
</reference>
<dbReference type="InterPro" id="IPR036907">
    <property type="entry name" value="5'-Nucleotdase_C_sf"/>
</dbReference>
<accession>Q9S8H9</accession>
<proteinExistence type="evidence at protein level"/>
<dbReference type="SUPFAM" id="SSF55816">
    <property type="entry name" value="5'-nucleotidase (syn. UDP-sugar hydrolase), C-terminal domain"/>
    <property type="match status" value="1"/>
</dbReference>
<organism>
    <name type="scientific">Volvox carteri</name>
    <name type="common">Green alga</name>
    <dbReference type="NCBI Taxonomy" id="3067"/>
    <lineage>
        <taxon>Eukaryota</taxon>
        <taxon>Viridiplantae</taxon>
        <taxon>Chlorophyta</taxon>
        <taxon>core chlorophytes</taxon>
        <taxon>Chlorophyceae</taxon>
        <taxon>CS clade</taxon>
        <taxon>Chlamydomonadales</taxon>
        <taxon>Volvocaceae</taxon>
        <taxon>Volvox</taxon>
    </lineage>
</organism>
<dbReference type="AlphaFoldDB" id="Q9S8H9"/>